<dbReference type="GO" id="GO:0030151">
    <property type="term" value="F:molybdenum ion binding"/>
    <property type="evidence" value="ECO:0007669"/>
    <property type="project" value="InterPro"/>
</dbReference>
<proteinExistence type="predicted"/>
<dbReference type="SUPFAM" id="SSF50800">
    <property type="entry name" value="PK beta-barrel domain-like"/>
    <property type="match status" value="1"/>
</dbReference>
<dbReference type="EMBL" id="FOHJ01000016">
    <property type="protein sequence ID" value="SEU04960.1"/>
    <property type="molecule type" value="Genomic_DNA"/>
</dbReference>
<dbReference type="GO" id="GO:0030170">
    <property type="term" value="F:pyridoxal phosphate binding"/>
    <property type="evidence" value="ECO:0007669"/>
    <property type="project" value="InterPro"/>
</dbReference>
<organism evidence="2 3">
    <name type="scientific">Salinibacillus kushneri</name>
    <dbReference type="NCBI Taxonomy" id="237682"/>
    <lineage>
        <taxon>Bacteria</taxon>
        <taxon>Bacillati</taxon>
        <taxon>Bacillota</taxon>
        <taxon>Bacilli</taxon>
        <taxon>Bacillales</taxon>
        <taxon>Bacillaceae</taxon>
        <taxon>Salinibacillus</taxon>
    </lineage>
</organism>
<evidence type="ECO:0000313" key="3">
    <source>
        <dbReference type="Proteomes" id="UP000199095"/>
    </source>
</evidence>
<dbReference type="InterPro" id="IPR011037">
    <property type="entry name" value="Pyrv_Knase-like_insert_dom_sf"/>
</dbReference>
<reference evidence="3" key="1">
    <citation type="submission" date="2016-10" db="EMBL/GenBank/DDBJ databases">
        <authorList>
            <person name="Varghese N."/>
            <person name="Submissions S."/>
        </authorList>
    </citation>
    <scope>NUCLEOTIDE SEQUENCE [LARGE SCALE GENOMIC DNA]</scope>
    <source>
        <strain evidence="3">CGMCC 1.3566</strain>
    </source>
</reference>
<dbReference type="AlphaFoldDB" id="A0A1I0J5E8"/>
<dbReference type="Gene3D" id="2.40.33.20">
    <property type="entry name" value="PK beta-barrel domain-like"/>
    <property type="match status" value="1"/>
</dbReference>
<name>A0A1I0J5E8_9BACI</name>
<gene>
    <name evidence="2" type="ORF">SAMN05421676_11616</name>
</gene>
<evidence type="ECO:0000259" key="1">
    <source>
        <dbReference type="PROSITE" id="PS51340"/>
    </source>
</evidence>
<feature type="domain" description="MOSC" evidence="1">
    <location>
        <begin position="93"/>
        <end position="241"/>
    </location>
</feature>
<dbReference type="Pfam" id="PF03473">
    <property type="entry name" value="MOSC"/>
    <property type="match status" value="1"/>
</dbReference>
<dbReference type="RefSeq" id="WP_093137544.1">
    <property type="nucleotide sequence ID" value="NZ_FOHJ01000016.1"/>
</dbReference>
<dbReference type="OrthoDB" id="581532at2"/>
<dbReference type="Pfam" id="PF03476">
    <property type="entry name" value="MOSC_N"/>
    <property type="match status" value="1"/>
</dbReference>
<evidence type="ECO:0000313" key="2">
    <source>
        <dbReference type="EMBL" id="SEU04960.1"/>
    </source>
</evidence>
<dbReference type="InterPro" id="IPR005303">
    <property type="entry name" value="MOCOS_middle"/>
</dbReference>
<dbReference type="GO" id="GO:0003824">
    <property type="term" value="F:catalytic activity"/>
    <property type="evidence" value="ECO:0007669"/>
    <property type="project" value="InterPro"/>
</dbReference>
<dbReference type="InterPro" id="IPR005302">
    <property type="entry name" value="MoCF_Sase_C"/>
</dbReference>
<protein>
    <recommendedName>
        <fullName evidence="1">MOSC domain-containing protein</fullName>
    </recommendedName>
</protein>
<keyword evidence="3" id="KW-1185">Reference proteome</keyword>
<sequence>MLVGHIKEMVRHPVKSFRGESVQQTKIMEYGLYGDRSHAYLDDTKKGNFLTITQFPEMVRYKAGFVGEESMEEYPKVKVMTPEGKVFDWRDQELIKEIENKSNRKISTIEYSPTHVPIGPIAVENILLATDASLDKLKELWGKDQVDSRRFRPNLFISLKDKVPFIEEEWIGRRFKIGTEVEMEFVGHCKRCMIITVNPENAERDSSLHKTVIKERNNNFGVYASVIKKGDIKVDDEVHLLD</sequence>
<dbReference type="Proteomes" id="UP000199095">
    <property type="component" value="Unassembled WGS sequence"/>
</dbReference>
<dbReference type="PROSITE" id="PS51340">
    <property type="entry name" value="MOSC"/>
    <property type="match status" value="1"/>
</dbReference>
<accession>A0A1I0J5E8</accession>
<dbReference type="STRING" id="237682.SAMN05421676_11616"/>